<gene>
    <name evidence="1" type="ORF">EZ428_06740</name>
</gene>
<dbReference type="SUPFAM" id="SSF53474">
    <property type="entry name" value="alpha/beta-Hydrolases"/>
    <property type="match status" value="1"/>
</dbReference>
<proteinExistence type="predicted"/>
<dbReference type="InterPro" id="IPR029058">
    <property type="entry name" value="AB_hydrolase_fold"/>
</dbReference>
<keyword evidence="2" id="KW-1185">Reference proteome</keyword>
<comment type="caution">
    <text evidence="1">The sequence shown here is derived from an EMBL/GenBank/DDBJ whole genome shotgun (WGS) entry which is preliminary data.</text>
</comment>
<organism evidence="1 2">
    <name type="scientific">Pedobacter frigiditerrae</name>
    <dbReference type="NCBI Taxonomy" id="2530452"/>
    <lineage>
        <taxon>Bacteria</taxon>
        <taxon>Pseudomonadati</taxon>
        <taxon>Bacteroidota</taxon>
        <taxon>Sphingobacteriia</taxon>
        <taxon>Sphingobacteriales</taxon>
        <taxon>Sphingobacteriaceae</taxon>
        <taxon>Pedobacter</taxon>
    </lineage>
</organism>
<protein>
    <recommendedName>
        <fullName evidence="3">Alpha/beta hydrolase</fullName>
    </recommendedName>
</protein>
<dbReference type="Gene3D" id="3.40.50.1820">
    <property type="entry name" value="alpha/beta hydrolase"/>
    <property type="match status" value="1"/>
</dbReference>
<sequence>MKNFIFFIAFVLTNSIAFSQLPPKVENDKMFGKGCYYFKQIPKGGSFNNVLVLIPGLGEHPYSVSAQTTILQEAEKNGIAIVIVNLSPNNESLAIDDNSIAKLEKMINHFYEQEKISSTVRLFIGGFSIGGTTALKFYTQKHSKFKIYKIFAIDPPLDMVRLRKSLTKGREKSVIMKLDSINTDKQLPENGLKRLSVYNPDFTITASLPDYNLTALRIYCEPDILWWIKNRNMDLSDMNVTDCAGYINKLLLKNQNQKVELILTQNKGVRNGNQVHPHSWSIAEPIDLIKWLLN</sequence>
<accession>A0A4R0N4Z7</accession>
<name>A0A4R0N4Z7_9SPHI</name>
<reference evidence="1 2" key="1">
    <citation type="submission" date="2019-02" db="EMBL/GenBank/DDBJ databases">
        <title>Pedobacter sp. RP-1-13 sp. nov., isolated from Arctic soil.</title>
        <authorList>
            <person name="Dahal R.H."/>
        </authorList>
    </citation>
    <scope>NUCLEOTIDE SEQUENCE [LARGE SCALE GENOMIC DNA]</scope>
    <source>
        <strain evidence="1 2">RP-1-13</strain>
    </source>
</reference>
<evidence type="ECO:0000313" key="2">
    <source>
        <dbReference type="Proteomes" id="UP000292884"/>
    </source>
</evidence>
<dbReference type="EMBL" id="SJSK01000001">
    <property type="protein sequence ID" value="TCC94463.1"/>
    <property type="molecule type" value="Genomic_DNA"/>
</dbReference>
<dbReference type="OrthoDB" id="1095982at2"/>
<dbReference type="AlphaFoldDB" id="A0A4R0N4Z7"/>
<evidence type="ECO:0000313" key="1">
    <source>
        <dbReference type="EMBL" id="TCC94463.1"/>
    </source>
</evidence>
<dbReference type="RefSeq" id="WP_131552322.1">
    <property type="nucleotide sequence ID" value="NZ_SJSK01000001.1"/>
</dbReference>
<evidence type="ECO:0008006" key="3">
    <source>
        <dbReference type="Google" id="ProtNLM"/>
    </source>
</evidence>
<dbReference type="Proteomes" id="UP000292884">
    <property type="component" value="Unassembled WGS sequence"/>
</dbReference>